<comment type="pathway">
    <text evidence="1 9 14">Porphyrin-containing compound metabolism; protoporphyrin-IX biosynthesis; 5-aminolevulinate from L-glutamyl-tRNA(Glu): step 1/2.</text>
</comment>
<dbReference type="SUPFAM" id="SSF69742">
    <property type="entry name" value="Glutamyl tRNA-reductase catalytic, N-terminal domain"/>
    <property type="match status" value="1"/>
</dbReference>
<dbReference type="GO" id="GO:0019353">
    <property type="term" value="P:protoporphyrinogen IX biosynthetic process from glutamate"/>
    <property type="evidence" value="ECO:0007669"/>
    <property type="project" value="TreeGrafter"/>
</dbReference>
<dbReference type="FunFam" id="3.30.460.30:FF:000001">
    <property type="entry name" value="Glutamyl-tRNA reductase"/>
    <property type="match status" value="1"/>
</dbReference>
<evidence type="ECO:0000256" key="9">
    <source>
        <dbReference type="HAMAP-Rule" id="MF_00087"/>
    </source>
</evidence>
<organism evidence="18 19">
    <name type="scientific">Acidihalobacter yilgarnensis</name>
    <dbReference type="NCBI Taxonomy" id="2819280"/>
    <lineage>
        <taxon>Bacteria</taxon>
        <taxon>Pseudomonadati</taxon>
        <taxon>Pseudomonadota</taxon>
        <taxon>Gammaproteobacteria</taxon>
        <taxon>Chromatiales</taxon>
        <taxon>Ectothiorhodospiraceae</taxon>
        <taxon>Acidihalobacter</taxon>
    </lineage>
</organism>
<dbReference type="UniPathway" id="UPA00251">
    <property type="reaction ID" value="UER00316"/>
</dbReference>
<dbReference type="SUPFAM" id="SSF51735">
    <property type="entry name" value="NAD(P)-binding Rossmann-fold domains"/>
    <property type="match status" value="1"/>
</dbReference>
<comment type="catalytic activity">
    <reaction evidence="7 9 14">
        <text>(S)-4-amino-5-oxopentanoate + tRNA(Glu) + NADP(+) = L-glutamyl-tRNA(Glu) + NADPH + H(+)</text>
        <dbReference type="Rhea" id="RHEA:12344"/>
        <dbReference type="Rhea" id="RHEA-COMP:9663"/>
        <dbReference type="Rhea" id="RHEA-COMP:9680"/>
        <dbReference type="ChEBI" id="CHEBI:15378"/>
        <dbReference type="ChEBI" id="CHEBI:57501"/>
        <dbReference type="ChEBI" id="CHEBI:57783"/>
        <dbReference type="ChEBI" id="CHEBI:58349"/>
        <dbReference type="ChEBI" id="CHEBI:78442"/>
        <dbReference type="ChEBI" id="CHEBI:78520"/>
        <dbReference type="EC" id="1.2.1.70"/>
    </reaction>
</comment>
<proteinExistence type="inferred from homology"/>
<evidence type="ECO:0000259" key="17">
    <source>
        <dbReference type="Pfam" id="PF05201"/>
    </source>
</evidence>
<evidence type="ECO:0000313" key="18">
    <source>
        <dbReference type="EMBL" id="AOU96925.1"/>
    </source>
</evidence>
<comment type="miscellaneous">
    <text evidence="9">During catalysis, the active site Cys acts as a nucleophile attacking the alpha-carbonyl group of tRNA-bound glutamate with the formation of a thioester intermediate between enzyme and glutamate, and the concomitant release of tRNA(Glu). The thioester intermediate is finally reduced by direct hydride transfer from NADPH, to form the product GSA.</text>
</comment>
<dbReference type="PIRSF" id="PIRSF000445">
    <property type="entry name" value="4pyrrol_synth_GluRdtase"/>
    <property type="match status" value="1"/>
</dbReference>
<evidence type="ECO:0000256" key="1">
    <source>
        <dbReference type="ARBA" id="ARBA00005059"/>
    </source>
</evidence>
<keyword evidence="6 9" id="KW-0627">Porphyrin biosynthesis</keyword>
<feature type="domain" description="Quinate/shikimate 5-dehydrogenase/glutamyl-tRNA reductase" evidence="16">
    <location>
        <begin position="171"/>
        <end position="305"/>
    </location>
</feature>
<sequence length="426" mass="46989">MSLITIGINHKTAPVSVREKVVFAPEQMSDALRELARLPGLEEAAILSTCNRTELYCNLHGSQHESDLVNWLSEYHHLDGGALRPFIYEFSDIEAVRHAIRVASGLDSLVIGEPQILGQLKTAYSAAAEQGTLGKMLRRLFQHAFAVAKHVRTDTAIGSNAVSVAFAAVTLARQIFGDIGQQRALLIGAGETIELVARHLRGAGIRDITVANRTPERAEALAREFEARAITLSDIGQVLHEADIVISSTASPIPILGKGAVERAIRQRRHKPMFMVDLAVPRDIESEVGKLNDIYLYTVDDLQEVVAQNLASRHEAATEAESIIDVQTEHFMGWLRAQDAVELIRGYRDRAEQARQDVLAKARRQLAHGRPPEEVLEFLAETLTNKLTHEPTTSLHRAARDGRTELIGAACELLKLPRPLNNKLKP</sequence>
<evidence type="ECO:0000256" key="5">
    <source>
        <dbReference type="ARBA" id="ARBA00023002"/>
    </source>
</evidence>
<dbReference type="EC" id="1.2.1.70" evidence="3 9"/>
<dbReference type="Pfam" id="PF00745">
    <property type="entry name" value="GlutR_dimer"/>
    <property type="match status" value="1"/>
</dbReference>
<dbReference type="KEGG" id="aprs:BI364_01895"/>
<dbReference type="InterPro" id="IPR018214">
    <property type="entry name" value="GluRdtase_CS"/>
</dbReference>
<dbReference type="EMBL" id="CP017415">
    <property type="protein sequence ID" value="AOU96925.1"/>
    <property type="molecule type" value="Genomic_DNA"/>
</dbReference>
<evidence type="ECO:0000256" key="6">
    <source>
        <dbReference type="ARBA" id="ARBA00023244"/>
    </source>
</evidence>
<evidence type="ECO:0000256" key="12">
    <source>
        <dbReference type="PIRSR" id="PIRSR000445-3"/>
    </source>
</evidence>
<evidence type="ECO:0000256" key="4">
    <source>
        <dbReference type="ARBA" id="ARBA00022857"/>
    </source>
</evidence>
<reference evidence="19" key="1">
    <citation type="submission" date="2016-09" db="EMBL/GenBank/DDBJ databases">
        <title>Acidihalobacter prosperus F5.</title>
        <authorList>
            <person name="Khaleque H.N."/>
            <person name="Ramsay J.P."/>
            <person name="Kaksonen A.H."/>
            <person name="Boxall N.J."/>
            <person name="Watkin E.L.J."/>
        </authorList>
    </citation>
    <scope>NUCLEOTIDE SEQUENCE [LARGE SCALE GENOMIC DNA]</scope>
    <source>
        <strain evidence="19">F5</strain>
    </source>
</reference>
<feature type="domain" description="Glutamyl-tRNA reductase N-terminal" evidence="17">
    <location>
        <begin position="6"/>
        <end position="155"/>
    </location>
</feature>
<keyword evidence="4 9" id="KW-0521">NADP</keyword>
<comment type="similarity">
    <text evidence="2 9 14">Belongs to the glutamyl-tRNA reductase family.</text>
</comment>
<dbReference type="PANTHER" id="PTHR43013">
    <property type="entry name" value="GLUTAMYL-TRNA REDUCTASE"/>
    <property type="match status" value="1"/>
</dbReference>
<dbReference type="GO" id="GO:0008883">
    <property type="term" value="F:glutamyl-tRNA reductase activity"/>
    <property type="evidence" value="ECO:0007669"/>
    <property type="project" value="UniProtKB-UniRule"/>
</dbReference>
<name>A0A1D8IKD7_9GAMM</name>
<evidence type="ECO:0000256" key="7">
    <source>
        <dbReference type="ARBA" id="ARBA00047464"/>
    </source>
</evidence>
<dbReference type="InterPro" id="IPR000343">
    <property type="entry name" value="4pyrrol_synth_GluRdtase"/>
</dbReference>
<dbReference type="CDD" id="cd05213">
    <property type="entry name" value="NAD_bind_Glutamyl_tRNA_reduct"/>
    <property type="match status" value="1"/>
</dbReference>
<feature type="binding site" evidence="9 11">
    <location>
        <position position="119"/>
    </location>
    <ligand>
        <name>substrate</name>
    </ligand>
</feature>
<dbReference type="InterPro" id="IPR036291">
    <property type="entry name" value="NAD(P)-bd_dom_sf"/>
</dbReference>
<dbReference type="FunFam" id="3.40.50.720:FF:000031">
    <property type="entry name" value="Glutamyl-tRNA reductase"/>
    <property type="match status" value="1"/>
</dbReference>
<evidence type="ECO:0000256" key="8">
    <source>
        <dbReference type="ARBA" id="ARBA00068659"/>
    </source>
</evidence>
<evidence type="ECO:0000259" key="16">
    <source>
        <dbReference type="Pfam" id="PF01488"/>
    </source>
</evidence>
<evidence type="ECO:0000256" key="10">
    <source>
        <dbReference type="PIRSR" id="PIRSR000445-1"/>
    </source>
</evidence>
<dbReference type="Pfam" id="PF05201">
    <property type="entry name" value="GlutR_N"/>
    <property type="match status" value="1"/>
</dbReference>
<evidence type="ECO:0000256" key="14">
    <source>
        <dbReference type="RuleBase" id="RU000584"/>
    </source>
</evidence>
<dbReference type="PANTHER" id="PTHR43013:SF1">
    <property type="entry name" value="GLUTAMYL-TRNA REDUCTASE"/>
    <property type="match status" value="1"/>
</dbReference>
<keyword evidence="5 9" id="KW-0560">Oxidoreductase</keyword>
<feature type="binding site" evidence="9 11">
    <location>
        <position position="108"/>
    </location>
    <ligand>
        <name>substrate</name>
    </ligand>
</feature>
<evidence type="ECO:0000256" key="11">
    <source>
        <dbReference type="PIRSR" id="PIRSR000445-2"/>
    </source>
</evidence>
<accession>A0A1D8IKD7</accession>
<comment type="subunit">
    <text evidence="9">Homodimer.</text>
</comment>
<evidence type="ECO:0000256" key="3">
    <source>
        <dbReference type="ARBA" id="ARBA00012970"/>
    </source>
</evidence>
<dbReference type="InterPro" id="IPR036343">
    <property type="entry name" value="GluRdtase_N_sf"/>
</dbReference>
<comment type="domain">
    <text evidence="9">Possesses an unusual extended V-shaped dimeric structure with each monomer consisting of three distinct domains arranged along a curved 'spinal' alpha-helix. The N-terminal catalytic domain specifically recognizes the glutamate moiety of the substrate. The second domain is the NADPH-binding domain, and the third C-terminal domain is responsible for dimerization.</text>
</comment>
<dbReference type="Gene3D" id="3.30.460.30">
    <property type="entry name" value="Glutamyl-tRNA reductase, N-terminal domain"/>
    <property type="match status" value="1"/>
</dbReference>
<dbReference type="PROSITE" id="PS00747">
    <property type="entry name" value="GLUTR"/>
    <property type="match status" value="1"/>
</dbReference>
<gene>
    <name evidence="9" type="primary">hemA</name>
    <name evidence="18" type="ORF">BI364_01895</name>
</gene>
<feature type="binding site" evidence="9 11">
    <location>
        <begin position="113"/>
        <end position="115"/>
    </location>
    <ligand>
        <name>substrate</name>
    </ligand>
</feature>
<dbReference type="RefSeq" id="WP_070077317.1">
    <property type="nucleotide sequence ID" value="NZ_CP017415.1"/>
</dbReference>
<dbReference type="Pfam" id="PF01488">
    <property type="entry name" value="Shikimate_DH"/>
    <property type="match status" value="1"/>
</dbReference>
<evidence type="ECO:0000259" key="15">
    <source>
        <dbReference type="Pfam" id="PF00745"/>
    </source>
</evidence>
<keyword evidence="19" id="KW-1185">Reference proteome</keyword>
<feature type="domain" description="Tetrapyrrole biosynthesis glutamyl-tRNA reductase dimerisation" evidence="15">
    <location>
        <begin position="319"/>
        <end position="416"/>
    </location>
</feature>
<dbReference type="InterPro" id="IPR006151">
    <property type="entry name" value="Shikm_DH/Glu-tRNA_Rdtase"/>
</dbReference>
<dbReference type="InterPro" id="IPR015896">
    <property type="entry name" value="4pyrrol_synth_GluRdtase_dimer"/>
</dbReference>
<comment type="function">
    <text evidence="9">Catalyzes the NADPH-dependent reduction of glutamyl-tRNA(Glu) to glutamate 1-semialdehyde (GSA).</text>
</comment>
<dbReference type="AlphaFoldDB" id="A0A1D8IKD7"/>
<evidence type="ECO:0000256" key="2">
    <source>
        <dbReference type="ARBA" id="ARBA00005916"/>
    </source>
</evidence>
<feature type="binding site" evidence="9 11">
    <location>
        <begin position="49"/>
        <end position="52"/>
    </location>
    <ligand>
        <name>substrate</name>
    </ligand>
</feature>
<dbReference type="SUPFAM" id="SSF69075">
    <property type="entry name" value="Glutamyl tRNA-reductase dimerization domain"/>
    <property type="match status" value="1"/>
</dbReference>
<feature type="site" description="Important for activity" evidence="9 13">
    <location>
        <position position="98"/>
    </location>
</feature>
<dbReference type="NCBIfam" id="TIGR01035">
    <property type="entry name" value="hemA"/>
    <property type="match status" value="1"/>
</dbReference>
<dbReference type="InterPro" id="IPR036453">
    <property type="entry name" value="GluRdtase_dimer_dom_sf"/>
</dbReference>
<dbReference type="GO" id="GO:0050661">
    <property type="term" value="F:NADP binding"/>
    <property type="evidence" value="ECO:0007669"/>
    <property type="project" value="InterPro"/>
</dbReference>
<dbReference type="Proteomes" id="UP000095401">
    <property type="component" value="Chromosome"/>
</dbReference>
<evidence type="ECO:0000313" key="19">
    <source>
        <dbReference type="Proteomes" id="UP000095401"/>
    </source>
</evidence>
<protein>
    <recommendedName>
        <fullName evidence="8 9">Glutamyl-tRNA reductase</fullName>
        <shortName evidence="9">GluTR</shortName>
        <ecNumber evidence="3 9">1.2.1.70</ecNumber>
    </recommendedName>
</protein>
<dbReference type="Gene3D" id="3.40.50.720">
    <property type="entry name" value="NAD(P)-binding Rossmann-like Domain"/>
    <property type="match status" value="1"/>
</dbReference>
<evidence type="ECO:0000256" key="13">
    <source>
        <dbReference type="PIRSR" id="PIRSR000445-4"/>
    </source>
</evidence>
<dbReference type="InterPro" id="IPR015895">
    <property type="entry name" value="4pyrrol_synth_GluRdtase_N"/>
</dbReference>
<feature type="active site" description="Nucleophile" evidence="9 10">
    <location>
        <position position="50"/>
    </location>
</feature>
<dbReference type="HAMAP" id="MF_00087">
    <property type="entry name" value="Glu_tRNA_reductase"/>
    <property type="match status" value="1"/>
</dbReference>
<feature type="binding site" evidence="9 12">
    <location>
        <begin position="188"/>
        <end position="193"/>
    </location>
    <ligand>
        <name>NADP(+)</name>
        <dbReference type="ChEBI" id="CHEBI:58349"/>
    </ligand>
</feature>